<protein>
    <submittedName>
        <fullName evidence="2">HET-domain-containing protein</fullName>
    </submittedName>
</protein>
<evidence type="ECO:0000259" key="1">
    <source>
        <dbReference type="Pfam" id="PF06985"/>
    </source>
</evidence>
<feature type="domain" description="Heterokaryon incompatibility" evidence="1">
    <location>
        <begin position="62"/>
        <end position="210"/>
    </location>
</feature>
<feature type="non-terminal residue" evidence="2">
    <location>
        <position position="1"/>
    </location>
</feature>
<sequence>QIDLPVLKKWRERCKEEHGYHCKPLLPSPYEPKHRPDEGSLPFRVIDVVDDRVIPAPRNWQYVALSYVWGGAVPFRLKRADISYTQANCPSFESSYASLHRKKLPRTIQDAMFVVELLEERYLWIDCLCIVQDDAEELKANIHSMDRIFSAAQLTIVGASGHDANAGLPGLYPKTRYVQPITGSVDGIGIAQIEPTLRLEHSVWGFRGWT</sequence>
<dbReference type="Pfam" id="PF06985">
    <property type="entry name" value="HET"/>
    <property type="match status" value="1"/>
</dbReference>
<name>A0A6A6IT47_9PLEO</name>
<feature type="non-terminal residue" evidence="2">
    <location>
        <position position="210"/>
    </location>
</feature>
<dbReference type="RefSeq" id="XP_033688271.1">
    <property type="nucleotide sequence ID" value="XM_033822591.1"/>
</dbReference>
<dbReference type="InterPro" id="IPR010730">
    <property type="entry name" value="HET"/>
</dbReference>
<organism evidence="2 3">
    <name type="scientific">Trematosphaeria pertusa</name>
    <dbReference type="NCBI Taxonomy" id="390896"/>
    <lineage>
        <taxon>Eukaryota</taxon>
        <taxon>Fungi</taxon>
        <taxon>Dikarya</taxon>
        <taxon>Ascomycota</taxon>
        <taxon>Pezizomycotina</taxon>
        <taxon>Dothideomycetes</taxon>
        <taxon>Pleosporomycetidae</taxon>
        <taxon>Pleosporales</taxon>
        <taxon>Massarineae</taxon>
        <taxon>Trematosphaeriaceae</taxon>
        <taxon>Trematosphaeria</taxon>
    </lineage>
</organism>
<evidence type="ECO:0000313" key="3">
    <source>
        <dbReference type="Proteomes" id="UP000800094"/>
    </source>
</evidence>
<dbReference type="EMBL" id="ML987191">
    <property type="protein sequence ID" value="KAF2253267.1"/>
    <property type="molecule type" value="Genomic_DNA"/>
</dbReference>
<evidence type="ECO:0000313" key="2">
    <source>
        <dbReference type="EMBL" id="KAF2253267.1"/>
    </source>
</evidence>
<dbReference type="PANTHER" id="PTHR33112">
    <property type="entry name" value="DOMAIN PROTEIN, PUTATIVE-RELATED"/>
    <property type="match status" value="1"/>
</dbReference>
<proteinExistence type="predicted"/>
<reference evidence="2" key="1">
    <citation type="journal article" date="2020" name="Stud. Mycol.">
        <title>101 Dothideomycetes genomes: a test case for predicting lifestyles and emergence of pathogens.</title>
        <authorList>
            <person name="Haridas S."/>
            <person name="Albert R."/>
            <person name="Binder M."/>
            <person name="Bloem J."/>
            <person name="Labutti K."/>
            <person name="Salamov A."/>
            <person name="Andreopoulos B."/>
            <person name="Baker S."/>
            <person name="Barry K."/>
            <person name="Bills G."/>
            <person name="Bluhm B."/>
            <person name="Cannon C."/>
            <person name="Castanera R."/>
            <person name="Culley D."/>
            <person name="Daum C."/>
            <person name="Ezra D."/>
            <person name="Gonzalez J."/>
            <person name="Henrissat B."/>
            <person name="Kuo A."/>
            <person name="Liang C."/>
            <person name="Lipzen A."/>
            <person name="Lutzoni F."/>
            <person name="Magnuson J."/>
            <person name="Mondo S."/>
            <person name="Nolan M."/>
            <person name="Ohm R."/>
            <person name="Pangilinan J."/>
            <person name="Park H.-J."/>
            <person name="Ramirez L."/>
            <person name="Alfaro M."/>
            <person name="Sun H."/>
            <person name="Tritt A."/>
            <person name="Yoshinaga Y."/>
            <person name="Zwiers L.-H."/>
            <person name="Turgeon B."/>
            <person name="Goodwin S."/>
            <person name="Spatafora J."/>
            <person name="Crous P."/>
            <person name="Grigoriev I."/>
        </authorList>
    </citation>
    <scope>NUCLEOTIDE SEQUENCE</scope>
    <source>
        <strain evidence="2">CBS 122368</strain>
    </source>
</reference>
<dbReference type="PANTHER" id="PTHR33112:SF12">
    <property type="entry name" value="HETEROKARYON INCOMPATIBILITY DOMAIN-CONTAINING PROTEIN"/>
    <property type="match status" value="1"/>
</dbReference>
<dbReference type="OrthoDB" id="2958217at2759"/>
<accession>A0A6A6IT47</accession>
<dbReference type="Proteomes" id="UP000800094">
    <property type="component" value="Unassembled WGS sequence"/>
</dbReference>
<dbReference type="AlphaFoldDB" id="A0A6A6IT47"/>
<gene>
    <name evidence="2" type="ORF">BU26DRAFT_382521</name>
</gene>
<dbReference type="GeneID" id="54575921"/>
<keyword evidence="3" id="KW-1185">Reference proteome</keyword>